<comment type="caution">
    <text evidence="3">The sequence shown here is derived from an EMBL/GenBank/DDBJ whole genome shotgun (WGS) entry which is preliminary data.</text>
</comment>
<dbReference type="AlphaFoldDB" id="A0A167WCR6"/>
<organism evidence="3 4">
    <name type="scientific">Niveomyces insectorum RCEF 264</name>
    <dbReference type="NCBI Taxonomy" id="1081102"/>
    <lineage>
        <taxon>Eukaryota</taxon>
        <taxon>Fungi</taxon>
        <taxon>Dikarya</taxon>
        <taxon>Ascomycota</taxon>
        <taxon>Pezizomycotina</taxon>
        <taxon>Sordariomycetes</taxon>
        <taxon>Hypocreomycetidae</taxon>
        <taxon>Hypocreales</taxon>
        <taxon>Cordycipitaceae</taxon>
        <taxon>Niveomyces</taxon>
    </lineage>
</organism>
<feature type="compositionally biased region" description="Basic and acidic residues" evidence="1">
    <location>
        <begin position="378"/>
        <end position="388"/>
    </location>
</feature>
<evidence type="ECO:0000313" key="3">
    <source>
        <dbReference type="EMBL" id="OAA63619.1"/>
    </source>
</evidence>
<dbReference type="STRING" id="1081102.A0A167WCR6"/>
<reference evidence="3 4" key="1">
    <citation type="journal article" date="2016" name="Genome Biol. Evol.">
        <title>Divergent and convergent evolution of fungal pathogenicity.</title>
        <authorList>
            <person name="Shang Y."/>
            <person name="Xiao G."/>
            <person name="Zheng P."/>
            <person name="Cen K."/>
            <person name="Zhan S."/>
            <person name="Wang C."/>
        </authorList>
    </citation>
    <scope>NUCLEOTIDE SEQUENCE [LARGE SCALE GENOMIC DNA]</scope>
    <source>
        <strain evidence="3 4">RCEF 264</strain>
    </source>
</reference>
<gene>
    <name evidence="3" type="ORF">SPI_03782</name>
</gene>
<sequence>MIQTNKWPLPAEITRHIVELACWREPQGSPYRLYNHQRIRSTNAADIAPYACVCSAWRDEVERLTFRHLRLDRTRLADVDRVVCPRRRAYVRTVDLDVELESYGVDVYGDFETAEEGKRNGAIFSETLRLFFSVFHRWTPEPGADGSDDDRACISLCITAFSPSDTRHCGAVEMKRRDLDFKHRDIFDDRYIHSILQLVPLADAAVDDELPVVTSVSELISGKERHISAAAWASIINSLPNARMIDFDLWESEKKDVELRKRLRDEIGDALAKTRCPHAEVVLSCGYATPKDHASSPPILVDRHSTGHDAFLRGLRAWSRQLKVLRLSDVVVAPEVIFPPAAASSDDDDEAARGWPYLERLAVEYPAVTPHGSWLLERNPEDSPRDRPSPVVDLDEFDQDSLRIEVPAPEDLYEDAFRSVPVAADMDRLYRGAARAVRRMPALRELYLVTFDVARTRPWGEDTHHAFLYRYDTARGLATAHWGSWPAYQPAEDVVALWKEATREVRGCELQVSIDKDEV</sequence>
<evidence type="ECO:0000256" key="1">
    <source>
        <dbReference type="SAM" id="MobiDB-lite"/>
    </source>
</evidence>
<dbReference type="Proteomes" id="UP000076874">
    <property type="component" value="Unassembled WGS sequence"/>
</dbReference>
<accession>A0A167WCR6</accession>
<dbReference type="EMBL" id="AZHD01000005">
    <property type="protein sequence ID" value="OAA63619.1"/>
    <property type="molecule type" value="Genomic_DNA"/>
</dbReference>
<name>A0A167WCR6_9HYPO</name>
<feature type="region of interest" description="Disordered" evidence="1">
    <location>
        <begin position="374"/>
        <end position="393"/>
    </location>
</feature>
<evidence type="ECO:0000313" key="4">
    <source>
        <dbReference type="Proteomes" id="UP000076874"/>
    </source>
</evidence>
<dbReference type="OrthoDB" id="4885667at2759"/>
<dbReference type="InterPro" id="IPR046676">
    <property type="entry name" value="DUF6546"/>
</dbReference>
<dbReference type="Pfam" id="PF20183">
    <property type="entry name" value="DUF6546"/>
    <property type="match status" value="1"/>
</dbReference>
<proteinExistence type="predicted"/>
<keyword evidence="4" id="KW-1185">Reference proteome</keyword>
<feature type="domain" description="DUF6546" evidence="2">
    <location>
        <begin position="424"/>
        <end position="513"/>
    </location>
</feature>
<protein>
    <recommendedName>
        <fullName evidence="2">DUF6546 domain-containing protein</fullName>
    </recommendedName>
</protein>
<evidence type="ECO:0000259" key="2">
    <source>
        <dbReference type="Pfam" id="PF20183"/>
    </source>
</evidence>